<feature type="compositionally biased region" description="Low complexity" evidence="6">
    <location>
        <begin position="302"/>
        <end position="316"/>
    </location>
</feature>
<evidence type="ECO:0000313" key="8">
    <source>
        <dbReference type="EMBL" id="KAK9669661.1"/>
    </source>
</evidence>
<dbReference type="PRINTS" id="PR00153">
    <property type="entry name" value="CSAPPISMRASE"/>
</dbReference>
<feature type="compositionally biased region" description="Low complexity" evidence="6">
    <location>
        <begin position="225"/>
        <end position="260"/>
    </location>
</feature>
<evidence type="ECO:0000256" key="1">
    <source>
        <dbReference type="ARBA" id="ARBA00000971"/>
    </source>
</evidence>
<evidence type="ECO:0000256" key="2">
    <source>
        <dbReference type="ARBA" id="ARBA00007365"/>
    </source>
</evidence>
<evidence type="ECO:0000313" key="9">
    <source>
        <dbReference type="Proteomes" id="UP001443914"/>
    </source>
</evidence>
<dbReference type="SUPFAM" id="SSF50891">
    <property type="entry name" value="Cyclophilin-like"/>
    <property type="match status" value="1"/>
</dbReference>
<keyword evidence="5" id="KW-0413">Isomerase</keyword>
<dbReference type="FunFam" id="2.40.100.10:FF:000022">
    <property type="entry name" value="Peptidyl-prolyl cis-trans isomerase CYP95"/>
    <property type="match status" value="1"/>
</dbReference>
<gene>
    <name evidence="8" type="ORF">RND81_13G146600</name>
</gene>
<evidence type="ECO:0000256" key="3">
    <source>
        <dbReference type="ARBA" id="ARBA00013194"/>
    </source>
</evidence>
<dbReference type="PANTHER" id="PTHR11071">
    <property type="entry name" value="PEPTIDYL-PROLYL CIS-TRANS ISOMERASE"/>
    <property type="match status" value="1"/>
</dbReference>
<dbReference type="EMBL" id="JBDFQZ010000013">
    <property type="protein sequence ID" value="KAK9669661.1"/>
    <property type="molecule type" value="Genomic_DNA"/>
</dbReference>
<reference evidence="8 9" key="1">
    <citation type="submission" date="2024-03" db="EMBL/GenBank/DDBJ databases">
        <title>WGS assembly of Saponaria officinalis var. Norfolk2.</title>
        <authorList>
            <person name="Jenkins J."/>
            <person name="Shu S."/>
            <person name="Grimwood J."/>
            <person name="Barry K."/>
            <person name="Goodstein D."/>
            <person name="Schmutz J."/>
            <person name="Leebens-Mack J."/>
            <person name="Osbourn A."/>
        </authorList>
    </citation>
    <scope>NUCLEOTIDE SEQUENCE [LARGE SCALE GENOMIC DNA]</scope>
    <source>
        <strain evidence="9">cv. Norfolk2</strain>
        <strain evidence="8">JIC</strain>
        <tissue evidence="8">Leaf</tissue>
    </source>
</reference>
<dbReference type="GO" id="GO:0003755">
    <property type="term" value="F:peptidyl-prolyl cis-trans isomerase activity"/>
    <property type="evidence" value="ECO:0007669"/>
    <property type="project" value="UniProtKB-KW"/>
</dbReference>
<accession>A0AAW1GXX7</accession>
<dbReference type="Gene3D" id="2.40.100.10">
    <property type="entry name" value="Cyclophilin-like"/>
    <property type="match status" value="1"/>
</dbReference>
<dbReference type="GO" id="GO:0006457">
    <property type="term" value="P:protein folding"/>
    <property type="evidence" value="ECO:0007669"/>
    <property type="project" value="InterPro"/>
</dbReference>
<feature type="region of interest" description="Disordered" evidence="6">
    <location>
        <begin position="183"/>
        <end position="523"/>
    </location>
</feature>
<feature type="compositionally biased region" description="Basic and acidic residues" evidence="6">
    <location>
        <begin position="317"/>
        <end position="349"/>
    </location>
</feature>
<keyword evidence="9" id="KW-1185">Reference proteome</keyword>
<comment type="catalytic activity">
    <reaction evidence="1">
        <text>[protein]-peptidylproline (omega=180) = [protein]-peptidylproline (omega=0)</text>
        <dbReference type="Rhea" id="RHEA:16237"/>
        <dbReference type="Rhea" id="RHEA-COMP:10747"/>
        <dbReference type="Rhea" id="RHEA-COMP:10748"/>
        <dbReference type="ChEBI" id="CHEBI:83833"/>
        <dbReference type="ChEBI" id="CHEBI:83834"/>
        <dbReference type="EC" id="5.2.1.8"/>
    </reaction>
</comment>
<dbReference type="PROSITE" id="PS00170">
    <property type="entry name" value="CSA_PPIASE_1"/>
    <property type="match status" value="1"/>
</dbReference>
<dbReference type="GO" id="GO:0016018">
    <property type="term" value="F:cyclosporin A binding"/>
    <property type="evidence" value="ECO:0007669"/>
    <property type="project" value="TreeGrafter"/>
</dbReference>
<evidence type="ECO:0000259" key="7">
    <source>
        <dbReference type="PROSITE" id="PS50072"/>
    </source>
</evidence>
<feature type="compositionally biased region" description="Basic and acidic residues" evidence="6">
    <location>
        <begin position="372"/>
        <end position="382"/>
    </location>
</feature>
<dbReference type="PANTHER" id="PTHR11071:SF447">
    <property type="entry name" value="PEPTIDYL-PROLYL CIS-TRANS ISOMERASE CYP63"/>
    <property type="match status" value="1"/>
</dbReference>
<organism evidence="8 9">
    <name type="scientific">Saponaria officinalis</name>
    <name type="common">Common soapwort</name>
    <name type="synonym">Lychnis saponaria</name>
    <dbReference type="NCBI Taxonomy" id="3572"/>
    <lineage>
        <taxon>Eukaryota</taxon>
        <taxon>Viridiplantae</taxon>
        <taxon>Streptophyta</taxon>
        <taxon>Embryophyta</taxon>
        <taxon>Tracheophyta</taxon>
        <taxon>Spermatophyta</taxon>
        <taxon>Magnoliopsida</taxon>
        <taxon>eudicotyledons</taxon>
        <taxon>Gunneridae</taxon>
        <taxon>Pentapetalae</taxon>
        <taxon>Caryophyllales</taxon>
        <taxon>Caryophyllaceae</taxon>
        <taxon>Caryophylleae</taxon>
        <taxon>Saponaria</taxon>
    </lineage>
</organism>
<comment type="caution">
    <text evidence="8">The sequence shown here is derived from an EMBL/GenBank/DDBJ whole genome shotgun (WGS) entry which is preliminary data.</text>
</comment>
<dbReference type="InterPro" id="IPR002130">
    <property type="entry name" value="Cyclophilin-type_PPIase_dom"/>
</dbReference>
<dbReference type="CDD" id="cd01926">
    <property type="entry name" value="cyclophilin_ABH_like"/>
    <property type="match status" value="1"/>
</dbReference>
<feature type="domain" description="PPIase cyclophilin-type" evidence="7">
    <location>
        <begin position="10"/>
        <end position="174"/>
    </location>
</feature>
<dbReference type="GO" id="GO:0005737">
    <property type="term" value="C:cytoplasm"/>
    <property type="evidence" value="ECO:0007669"/>
    <property type="project" value="TreeGrafter"/>
</dbReference>
<feature type="compositionally biased region" description="Basic residues" evidence="6">
    <location>
        <begin position="209"/>
        <end position="223"/>
    </location>
</feature>
<dbReference type="Pfam" id="PF00160">
    <property type="entry name" value="Pro_isomerase"/>
    <property type="match status" value="1"/>
</dbReference>
<dbReference type="EC" id="5.2.1.8" evidence="3"/>
<feature type="compositionally biased region" description="Basic and acidic residues" evidence="6">
    <location>
        <begin position="485"/>
        <end position="504"/>
    </location>
</feature>
<keyword evidence="4" id="KW-0697">Rotamase</keyword>
<feature type="compositionally biased region" description="Basic residues" evidence="6">
    <location>
        <begin position="505"/>
        <end position="516"/>
    </location>
</feature>
<name>A0AAW1GXX7_SAPOF</name>
<comment type="similarity">
    <text evidence="2">Belongs to the cyclophilin-type PPIase family.</text>
</comment>
<dbReference type="EMBL" id="JBDFQZ010000013">
    <property type="protein sequence ID" value="KAK9669662.1"/>
    <property type="molecule type" value="Genomic_DNA"/>
</dbReference>
<dbReference type="InterPro" id="IPR020892">
    <property type="entry name" value="Cyclophilin-type_PPIase_CS"/>
</dbReference>
<protein>
    <recommendedName>
        <fullName evidence="3">peptidylprolyl isomerase</fullName>
        <ecNumber evidence="3">5.2.1.8</ecNumber>
    </recommendedName>
</protein>
<dbReference type="InterPro" id="IPR029000">
    <property type="entry name" value="Cyclophilin-like_dom_sf"/>
</dbReference>
<sequence>MVKNKNPRVFFDVSIGGDPVERIVFELFADVVPKTAENFRVLCTGEKGVGATTGKPLHYKGTSFHRIIKNFMAQGGDFSKGDGTGGESIYGGKFADENFKLDHNIPGLLSMANAGPNTNGSQFFITFKATHHLDGKHVVFGKVVEGMDVVKKMEKVETSNDRPTRPVKIMECGEIPAGKVETAILPAKGKLKKPRKASSSDGSSDDKGRRRSSKDKRRKKRRYSSSDSYSTSSSESYTDSESNSGSSGSESDSDESSSSSDGRRRKRKSSSKSIKRVSKKGGRSKKKRSRNDRRSKHKSKWSSDSSSDSETTSSRSSSEDEKPKRHKSSKLDKKTSVAGEDQQKAEIKKTVIIPPKAEDQSSPPKMVHMSRNGHETDTKSARVVDPLSLSDDKEKNRGQSISPRRSREIIPSDSEIIPERSRNENDDMIPTTEGVPPGSPAKNGEPKRVRKGRGFTEKFAFARRYKTPSPERPLRRPYNYGGRTNYDRNRDRFSTYRGYSDRAPYRRYRRPPKKKIPKDQKKS</sequence>
<dbReference type="PROSITE" id="PS50072">
    <property type="entry name" value="CSA_PPIASE_2"/>
    <property type="match status" value="1"/>
</dbReference>
<feature type="compositionally biased region" description="Basic residues" evidence="6">
    <location>
        <begin position="263"/>
        <end position="300"/>
    </location>
</feature>
<evidence type="ECO:0000256" key="4">
    <source>
        <dbReference type="ARBA" id="ARBA00023110"/>
    </source>
</evidence>
<evidence type="ECO:0000256" key="6">
    <source>
        <dbReference type="SAM" id="MobiDB-lite"/>
    </source>
</evidence>
<evidence type="ECO:0000256" key="5">
    <source>
        <dbReference type="ARBA" id="ARBA00023235"/>
    </source>
</evidence>
<dbReference type="AlphaFoldDB" id="A0AAW1GXX7"/>
<dbReference type="Proteomes" id="UP001443914">
    <property type="component" value="Unassembled WGS sequence"/>
</dbReference>
<proteinExistence type="inferred from homology"/>